<dbReference type="AlphaFoldDB" id="A0A0F9PKV2"/>
<sequence>MRIIREGDEVRCLPNGRLGRVQSLELYRTHGGIDYFVKYDEPIGDAHYAWYRQGELELRRG</sequence>
<evidence type="ECO:0000313" key="1">
    <source>
        <dbReference type="EMBL" id="KKN32445.1"/>
    </source>
</evidence>
<reference evidence="1" key="1">
    <citation type="journal article" date="2015" name="Nature">
        <title>Complex archaea that bridge the gap between prokaryotes and eukaryotes.</title>
        <authorList>
            <person name="Spang A."/>
            <person name="Saw J.H."/>
            <person name="Jorgensen S.L."/>
            <person name="Zaremba-Niedzwiedzka K."/>
            <person name="Martijn J."/>
            <person name="Lind A.E."/>
            <person name="van Eijk R."/>
            <person name="Schleper C."/>
            <person name="Guy L."/>
            <person name="Ettema T.J."/>
        </authorList>
    </citation>
    <scope>NUCLEOTIDE SEQUENCE</scope>
</reference>
<protein>
    <submittedName>
        <fullName evidence="1">Uncharacterized protein</fullName>
    </submittedName>
</protein>
<comment type="caution">
    <text evidence="1">The sequence shown here is derived from an EMBL/GenBank/DDBJ whole genome shotgun (WGS) entry which is preliminary data.</text>
</comment>
<name>A0A0F9PKV2_9ZZZZ</name>
<dbReference type="EMBL" id="LAZR01002252">
    <property type="protein sequence ID" value="KKN32445.1"/>
    <property type="molecule type" value="Genomic_DNA"/>
</dbReference>
<gene>
    <name evidence="1" type="ORF">LCGC14_0813620</name>
</gene>
<organism evidence="1">
    <name type="scientific">marine sediment metagenome</name>
    <dbReference type="NCBI Taxonomy" id="412755"/>
    <lineage>
        <taxon>unclassified sequences</taxon>
        <taxon>metagenomes</taxon>
        <taxon>ecological metagenomes</taxon>
    </lineage>
</organism>
<proteinExistence type="predicted"/>
<accession>A0A0F9PKV2</accession>